<accession>A0AAX1JC84</accession>
<gene>
    <name evidence="1" type="ORF">I2456_00600</name>
</gene>
<name>A0AAX1JC84_9MYCO</name>
<sequence>MSPYPKWRETSATRFSVDVMANLIIEAGQMPDAAIRFAQGIGQVWTPEHLVPLRTRVRQQHAGQLRSVFRALDQRFGEPNGQWMGVFRAAAEMAVMVEVVGDVLPAGDRQLLRNLWATLLRAT</sequence>
<evidence type="ECO:0000313" key="2">
    <source>
        <dbReference type="Proteomes" id="UP000663583"/>
    </source>
</evidence>
<reference evidence="1" key="1">
    <citation type="submission" date="2020-11" db="EMBL/GenBank/DDBJ databases">
        <title>Intraspecies plasmid and genomic variation of Mycobacterium kubicae revealed by the complete genome sequences of two clinical isolates.</title>
        <authorList>
            <person name="Hendrix J.R."/>
            <person name="Epperson L.E."/>
            <person name="Honda J.R."/>
            <person name="Strong M."/>
        </authorList>
    </citation>
    <scope>NUCLEOTIDE SEQUENCE</scope>
    <source>
        <strain evidence="1">JCM 13573</strain>
    </source>
</reference>
<organism evidence="1 2">
    <name type="scientific">Mycobacterium kubicae</name>
    <dbReference type="NCBI Taxonomy" id="120959"/>
    <lineage>
        <taxon>Bacteria</taxon>
        <taxon>Bacillati</taxon>
        <taxon>Actinomycetota</taxon>
        <taxon>Actinomycetes</taxon>
        <taxon>Mycobacteriales</taxon>
        <taxon>Mycobacteriaceae</taxon>
        <taxon>Mycobacterium</taxon>
        <taxon>Mycobacterium simiae complex</taxon>
    </lineage>
</organism>
<proteinExistence type="predicted"/>
<dbReference type="KEGG" id="mku:I2456_00600"/>
<evidence type="ECO:0000313" key="1">
    <source>
        <dbReference type="EMBL" id="QPI38125.1"/>
    </source>
</evidence>
<protein>
    <recommendedName>
        <fullName evidence="3">TetR family transcriptional regulator</fullName>
    </recommendedName>
</protein>
<dbReference type="Proteomes" id="UP000663583">
    <property type="component" value="Chromosome"/>
</dbReference>
<evidence type="ECO:0008006" key="3">
    <source>
        <dbReference type="Google" id="ProtNLM"/>
    </source>
</evidence>
<dbReference type="AlphaFoldDB" id="A0AAX1JC84"/>
<dbReference type="EMBL" id="CP065047">
    <property type="protein sequence ID" value="QPI38125.1"/>
    <property type="molecule type" value="Genomic_DNA"/>
</dbReference>